<dbReference type="EC" id="2.4.2.-" evidence="7"/>
<dbReference type="Gene3D" id="3.90.228.10">
    <property type="match status" value="1"/>
</dbReference>
<evidence type="ECO:0000256" key="6">
    <source>
        <dbReference type="ARBA" id="ARBA00024347"/>
    </source>
</evidence>
<evidence type="ECO:0000313" key="11">
    <source>
        <dbReference type="EMBL" id="CAK8697167.1"/>
    </source>
</evidence>
<dbReference type="InterPro" id="IPR043472">
    <property type="entry name" value="Macro_dom-like"/>
</dbReference>
<evidence type="ECO:0000256" key="7">
    <source>
        <dbReference type="RuleBase" id="RU362114"/>
    </source>
</evidence>
<sequence length="666" mass="74669">MEKFCRVNIQSNQSLLLPPLTVHLKQGNILSSDCDVIVNTTGKDFNLTEGQLSKKLLQAAGNEILSDCQSNPYFQSSACRITTGGNLKCKNIAHVVTPVNENGLFEILQEVFEVVDETLTLNTLALPAIGTGEAGLKCESVAETMRVAIETFAVSQPQNLKRVDVVVFQPAMLNSFKAAFSEKKLSQDTSAAPVVSPRSLPPRSLPSSTCSGSLQEVGPFRPIPQPSPFFCNRVTQELTAFENFGRLFGPQPEQYPGRLVSNQQHSGALLPSGCAVRKENHRKICQRRLRGCKTNKRLQNQRVLQNELLTYLDDDELMEIMNLGKTQSVNMKRVQNLHGSRIIISGSQDNVNKAFEEASEILRRLKSVLVCAQNVTWTYHDPIENVTKDFSTKHNFQIEEAYSKKEVDTVLSADSNCFYIDLINMKERSIDNGKVYDIKRCPRSSIKIQNQSADIECNQQLLQHRLVLPETCWSDIGQGLWKKVNLDRNTKEYSDVCNFFVATINKPIQFKLIERIQNYTLYTQFVAQKEKVETRMKSRGKQGPATKLLFHGTSADTTEKICKDGFDRSFAGKNGTAYGKGVYFATTAELSCGFAKPDPKHERKMFLAEVITGEFCKGGQQLFTPPTISGSKDDRYDSVVDNEENSKMFVVFKDASAYPLYLITFK</sequence>
<proteinExistence type="inferred from homology"/>
<evidence type="ECO:0000259" key="10">
    <source>
        <dbReference type="PROSITE" id="PS51154"/>
    </source>
</evidence>
<evidence type="ECO:0000259" key="8">
    <source>
        <dbReference type="PROSITE" id="PS50918"/>
    </source>
</evidence>
<organism evidence="11 12">
    <name type="scientific">Clavelina lepadiformis</name>
    <name type="common">Light-bulb sea squirt</name>
    <name type="synonym">Ascidia lepadiformis</name>
    <dbReference type="NCBI Taxonomy" id="159417"/>
    <lineage>
        <taxon>Eukaryota</taxon>
        <taxon>Metazoa</taxon>
        <taxon>Chordata</taxon>
        <taxon>Tunicata</taxon>
        <taxon>Ascidiacea</taxon>
        <taxon>Aplousobranchia</taxon>
        <taxon>Clavelinidae</taxon>
        <taxon>Clavelina</taxon>
    </lineage>
</organism>
<evidence type="ECO:0000313" key="12">
    <source>
        <dbReference type="Proteomes" id="UP001642483"/>
    </source>
</evidence>
<dbReference type="SUPFAM" id="SSF56399">
    <property type="entry name" value="ADP-ribosylation"/>
    <property type="match status" value="1"/>
</dbReference>
<gene>
    <name evidence="11" type="ORF">CVLEPA_LOCUS30435</name>
</gene>
<dbReference type="PANTHER" id="PTHR14453">
    <property type="entry name" value="PARP/ZINC FINGER CCCH TYPE DOMAIN CONTAINING PROTEIN"/>
    <property type="match status" value="1"/>
</dbReference>
<dbReference type="Pfam" id="PF01661">
    <property type="entry name" value="Macro"/>
    <property type="match status" value="1"/>
</dbReference>
<dbReference type="SMART" id="SM00506">
    <property type="entry name" value="A1pp"/>
    <property type="match status" value="1"/>
</dbReference>
<comment type="subcellular location">
    <subcellularLocation>
        <location evidence="1">Nucleus</location>
    </subcellularLocation>
</comment>
<feature type="domain" description="PARP catalytic" evidence="9">
    <location>
        <begin position="475"/>
        <end position="666"/>
    </location>
</feature>
<dbReference type="InterPro" id="IPR004170">
    <property type="entry name" value="WWE_dom"/>
</dbReference>
<dbReference type="Pfam" id="PF00644">
    <property type="entry name" value="PARP"/>
    <property type="match status" value="1"/>
</dbReference>
<dbReference type="PROSITE" id="PS50918">
    <property type="entry name" value="WWE"/>
    <property type="match status" value="1"/>
</dbReference>
<dbReference type="EMBL" id="CAWYQH010000163">
    <property type="protein sequence ID" value="CAK8697167.1"/>
    <property type="molecule type" value="Genomic_DNA"/>
</dbReference>
<dbReference type="PROSITE" id="PS51154">
    <property type="entry name" value="MACRO"/>
    <property type="match status" value="1"/>
</dbReference>
<evidence type="ECO:0000256" key="4">
    <source>
        <dbReference type="ARBA" id="ARBA00023027"/>
    </source>
</evidence>
<evidence type="ECO:0000256" key="2">
    <source>
        <dbReference type="ARBA" id="ARBA00022676"/>
    </source>
</evidence>
<dbReference type="Pfam" id="PF02825">
    <property type="entry name" value="WWE"/>
    <property type="match status" value="1"/>
</dbReference>
<dbReference type="InterPro" id="IPR012317">
    <property type="entry name" value="Poly(ADP-ribose)pol_cat_dom"/>
</dbReference>
<keyword evidence="2 7" id="KW-0328">Glycosyltransferase</keyword>
<keyword evidence="4 7" id="KW-0520">NAD</keyword>
<evidence type="ECO:0000256" key="3">
    <source>
        <dbReference type="ARBA" id="ARBA00022679"/>
    </source>
</evidence>
<dbReference type="Proteomes" id="UP001642483">
    <property type="component" value="Unassembled WGS sequence"/>
</dbReference>
<dbReference type="InterPro" id="IPR002589">
    <property type="entry name" value="Macro_dom"/>
</dbReference>
<dbReference type="PANTHER" id="PTHR14453:SF67">
    <property type="entry name" value="POLY [ADP-RIBOSE] POLYMERASE"/>
    <property type="match status" value="1"/>
</dbReference>
<comment type="caution">
    <text evidence="11">The sequence shown here is derived from an EMBL/GenBank/DDBJ whole genome shotgun (WGS) entry which is preliminary data.</text>
</comment>
<dbReference type="Gene3D" id="3.30.720.50">
    <property type="match status" value="1"/>
</dbReference>
<keyword evidence="5" id="KW-0539">Nucleus</keyword>
<dbReference type="CDD" id="cd01439">
    <property type="entry name" value="TCCD_inducible_PARP_like"/>
    <property type="match status" value="1"/>
</dbReference>
<dbReference type="SUPFAM" id="SSF117839">
    <property type="entry name" value="WWE domain"/>
    <property type="match status" value="1"/>
</dbReference>
<accession>A0ABP0H033</accession>
<evidence type="ECO:0000256" key="5">
    <source>
        <dbReference type="ARBA" id="ARBA00023242"/>
    </source>
</evidence>
<dbReference type="SUPFAM" id="SSF52949">
    <property type="entry name" value="Macro domain-like"/>
    <property type="match status" value="1"/>
</dbReference>
<keyword evidence="12" id="KW-1185">Reference proteome</keyword>
<evidence type="ECO:0000259" key="9">
    <source>
        <dbReference type="PROSITE" id="PS51059"/>
    </source>
</evidence>
<comment type="similarity">
    <text evidence="6">Belongs to the ARTD/PARP family.</text>
</comment>
<dbReference type="PROSITE" id="PS51059">
    <property type="entry name" value="PARP_CATALYTIC"/>
    <property type="match status" value="1"/>
</dbReference>
<reference evidence="11 12" key="1">
    <citation type="submission" date="2024-02" db="EMBL/GenBank/DDBJ databases">
        <authorList>
            <person name="Daric V."/>
            <person name="Darras S."/>
        </authorList>
    </citation>
    <scope>NUCLEOTIDE SEQUENCE [LARGE SCALE GENOMIC DNA]</scope>
</reference>
<dbReference type="Gene3D" id="3.40.220.10">
    <property type="entry name" value="Leucine Aminopeptidase, subunit E, domain 1"/>
    <property type="match status" value="1"/>
</dbReference>
<feature type="domain" description="Macro" evidence="10">
    <location>
        <begin position="9"/>
        <end position="184"/>
    </location>
</feature>
<dbReference type="InterPro" id="IPR037197">
    <property type="entry name" value="WWE_dom_sf"/>
</dbReference>
<keyword evidence="3 7" id="KW-0808">Transferase</keyword>
<name>A0ABP0H033_CLALP</name>
<evidence type="ECO:0000256" key="1">
    <source>
        <dbReference type="ARBA" id="ARBA00004123"/>
    </source>
</evidence>
<dbReference type="InterPro" id="IPR052056">
    <property type="entry name" value="Mono-ARTD/PARP"/>
</dbReference>
<feature type="domain" description="WWE" evidence="8">
    <location>
        <begin position="363"/>
        <end position="440"/>
    </location>
</feature>
<protein>
    <recommendedName>
        <fullName evidence="7">Poly [ADP-ribose] polymerase</fullName>
        <shortName evidence="7">PARP</shortName>
        <ecNumber evidence="7">2.4.2.-</ecNumber>
    </recommendedName>
</protein>